<accession>A0ACC0V1P1</accession>
<organism evidence="1 2">
    <name type="scientific">Trichothecium roseum</name>
    <dbReference type="NCBI Taxonomy" id="47278"/>
    <lineage>
        <taxon>Eukaryota</taxon>
        <taxon>Fungi</taxon>
        <taxon>Dikarya</taxon>
        <taxon>Ascomycota</taxon>
        <taxon>Pezizomycotina</taxon>
        <taxon>Sordariomycetes</taxon>
        <taxon>Hypocreomycetidae</taxon>
        <taxon>Hypocreales</taxon>
        <taxon>Hypocreales incertae sedis</taxon>
        <taxon>Trichothecium</taxon>
    </lineage>
</organism>
<reference evidence="1" key="1">
    <citation type="submission" date="2022-10" db="EMBL/GenBank/DDBJ databases">
        <title>Complete Genome of Trichothecium roseum strain YXFP-22015, a Plant Pathogen Isolated from Citrus.</title>
        <authorList>
            <person name="Wang Y."/>
            <person name="Zhu L."/>
        </authorList>
    </citation>
    <scope>NUCLEOTIDE SEQUENCE</scope>
    <source>
        <strain evidence="1">YXFP-22015</strain>
    </source>
</reference>
<dbReference type="EMBL" id="CM047943">
    <property type="protein sequence ID" value="KAI9900132.1"/>
    <property type="molecule type" value="Genomic_DNA"/>
</dbReference>
<evidence type="ECO:0000313" key="1">
    <source>
        <dbReference type="EMBL" id="KAI9900132.1"/>
    </source>
</evidence>
<protein>
    <submittedName>
        <fullName evidence="1">Uncharacterized protein</fullName>
    </submittedName>
</protein>
<name>A0ACC0V1P1_9HYPO</name>
<evidence type="ECO:0000313" key="2">
    <source>
        <dbReference type="Proteomes" id="UP001163324"/>
    </source>
</evidence>
<proteinExistence type="predicted"/>
<gene>
    <name evidence="1" type="ORF">N3K66_004394</name>
</gene>
<sequence>MAIEVDLAAPFQSDRLLEIRTSRMKQMPGLDVMSGIDKLQRQGPMKITKLGLEGDEHDPTFHGGVDKAILGCGFGENFVTDHMNERNVCIGDIMAVGDEVLIQVSLPRMPCFKLNHRFSIKKFAPTTTQTSRTGWYYRVLKEGSVKVGDDIKLVERKWPEWTIHRLQEYLHRNPNDEKMNEEISQIEALGPEAKKQFENRVAKAKRKDAAAKPVPWRDFKLVSRKMETPRILSLKFEVAEGEHEDAGKAFVGAHAKIKLPNGLIRKYSITGVAGEKNRLGNGFELGISLDENSRGGSKYIHENLKEGDMIQVDKLTPTINPPQASTHIFIAGGIGITAFLSLAEAMKKINFSVLIHYGVRSRDDIPFKERLDKLGSCVKYYVGAEGDRVDISGIIGSLPWNSHLYVCGPDRMMRAAQESVTKHCIPPSEVHFEAFAADITGDPFEAKVANRDNKVVKVGAEETLLEVLRKEFGDDVGSSCEVGNCATCKVQLKCGKVDHRGTALDEGQKKTSMLSCKSSSTAIVLLADEKSVQLVLKAISKLSKTRKYPVWGQGLSDKVPPLGSQWISSHLRDSRVDKAETQAAVHAFFNAFNSKEKEAAEMAKRLRNEPDEDGFVTVTRGGRAAPASRTEAEEAKQKMLDRQDKKKSEMKDFYRFQLRERRKAEQAALLRRFEEDKKKVDAMKEKRGKFKPET</sequence>
<keyword evidence="2" id="KW-1185">Reference proteome</keyword>
<comment type="caution">
    <text evidence="1">The sequence shown here is derived from an EMBL/GenBank/DDBJ whole genome shotgun (WGS) entry which is preliminary data.</text>
</comment>
<dbReference type="Proteomes" id="UP001163324">
    <property type="component" value="Chromosome 4"/>
</dbReference>